<evidence type="ECO:0000313" key="3">
    <source>
        <dbReference type="Proteomes" id="UP001180845"/>
    </source>
</evidence>
<evidence type="ECO:0000313" key="2">
    <source>
        <dbReference type="EMBL" id="MDR7299995.1"/>
    </source>
</evidence>
<reference evidence="2" key="1">
    <citation type="submission" date="2023-07" db="EMBL/GenBank/DDBJ databases">
        <title>Sequencing the genomes of 1000 actinobacteria strains.</title>
        <authorList>
            <person name="Klenk H.-P."/>
        </authorList>
    </citation>
    <scope>NUCLEOTIDE SEQUENCE</scope>
    <source>
        <strain evidence="2">DSM 45977</strain>
    </source>
</reference>
<gene>
    <name evidence="2" type="ORF">JOF55_000176</name>
</gene>
<name>A0AAE4CJH3_9ACTN</name>
<comment type="caution">
    <text evidence="2">The sequence shown here is derived from an EMBL/GenBank/DDBJ whole genome shotgun (WGS) entry which is preliminary data.</text>
</comment>
<dbReference type="Proteomes" id="UP001180845">
    <property type="component" value="Unassembled WGS sequence"/>
</dbReference>
<feature type="domain" description="DUF397" evidence="1">
    <location>
        <begin position="8"/>
        <end position="60"/>
    </location>
</feature>
<sequence>MVAADNKLVWRKSSYSSNGSDCVEVAFAAENVAARDSKDPEGPALRFDEPQWKRFVGALRNGSLGT</sequence>
<dbReference type="AlphaFoldDB" id="A0AAE4CJH3"/>
<dbReference type="RefSeq" id="WP_310268013.1">
    <property type="nucleotide sequence ID" value="NZ_JAVDXW010000001.1"/>
</dbReference>
<evidence type="ECO:0000259" key="1">
    <source>
        <dbReference type="Pfam" id="PF04149"/>
    </source>
</evidence>
<proteinExistence type="predicted"/>
<protein>
    <recommendedName>
        <fullName evidence="1">DUF397 domain-containing protein</fullName>
    </recommendedName>
</protein>
<dbReference type="Pfam" id="PF04149">
    <property type="entry name" value="DUF397"/>
    <property type="match status" value="1"/>
</dbReference>
<organism evidence="2 3">
    <name type="scientific">Haloactinomyces albus</name>
    <dbReference type="NCBI Taxonomy" id="1352928"/>
    <lineage>
        <taxon>Bacteria</taxon>
        <taxon>Bacillati</taxon>
        <taxon>Actinomycetota</taxon>
        <taxon>Actinomycetes</taxon>
        <taxon>Actinopolysporales</taxon>
        <taxon>Actinopolysporaceae</taxon>
        <taxon>Haloactinomyces</taxon>
    </lineage>
</organism>
<dbReference type="InterPro" id="IPR007278">
    <property type="entry name" value="DUF397"/>
</dbReference>
<dbReference type="EMBL" id="JAVDXW010000001">
    <property type="protein sequence ID" value="MDR7299995.1"/>
    <property type="molecule type" value="Genomic_DNA"/>
</dbReference>
<keyword evidence="3" id="KW-1185">Reference proteome</keyword>
<accession>A0AAE4CJH3</accession>